<name>A0A915EU25_9BILA</name>
<proteinExistence type="predicted"/>
<dbReference type="Proteomes" id="UP000887574">
    <property type="component" value="Unplaced"/>
</dbReference>
<dbReference type="InterPro" id="IPR029058">
    <property type="entry name" value="AB_hydrolase_fold"/>
</dbReference>
<evidence type="ECO:0000313" key="1">
    <source>
        <dbReference type="Proteomes" id="UP000887574"/>
    </source>
</evidence>
<dbReference type="AlphaFoldDB" id="A0A915EU25"/>
<dbReference type="GO" id="GO:0016298">
    <property type="term" value="F:lipase activity"/>
    <property type="evidence" value="ECO:0007669"/>
    <property type="project" value="TreeGrafter"/>
</dbReference>
<evidence type="ECO:0000313" key="2">
    <source>
        <dbReference type="WBParaSite" id="jg8981.2"/>
    </source>
</evidence>
<dbReference type="GO" id="GO:0016042">
    <property type="term" value="P:lipid catabolic process"/>
    <property type="evidence" value="ECO:0007669"/>
    <property type="project" value="InterPro"/>
</dbReference>
<dbReference type="PANTHER" id="PTHR32015">
    <property type="entry name" value="FASTING INDUCED LIPASE"/>
    <property type="match status" value="1"/>
</dbReference>
<sequence>MSEIFGRREIYATSYGFGEATLFTDAITCQHVRRNRLLIEAVFEYTNSKVDIIAYSMGSPTARKVDDEVVGYKVCGDSALACEIPGQKQSFEFGEDDLLGHYGTLYWTLDLQYNLTTRDQF</sequence>
<dbReference type="Gene3D" id="3.40.50.1820">
    <property type="entry name" value="alpha/beta hydrolase"/>
    <property type="match status" value="1"/>
</dbReference>
<dbReference type="InterPro" id="IPR002918">
    <property type="entry name" value="Lipase_EstA/Esterase_EstB"/>
</dbReference>
<dbReference type="WBParaSite" id="jg8981.2">
    <property type="protein sequence ID" value="jg8981.2"/>
    <property type="gene ID" value="jg8981"/>
</dbReference>
<dbReference type="PANTHER" id="PTHR32015:SF3">
    <property type="entry name" value="TRIACYLGLYCEROL LIPASE"/>
    <property type="match status" value="1"/>
</dbReference>
<organism evidence="1 2">
    <name type="scientific">Ditylenchus dipsaci</name>
    <dbReference type="NCBI Taxonomy" id="166011"/>
    <lineage>
        <taxon>Eukaryota</taxon>
        <taxon>Metazoa</taxon>
        <taxon>Ecdysozoa</taxon>
        <taxon>Nematoda</taxon>
        <taxon>Chromadorea</taxon>
        <taxon>Rhabditida</taxon>
        <taxon>Tylenchina</taxon>
        <taxon>Tylenchomorpha</taxon>
        <taxon>Sphaerularioidea</taxon>
        <taxon>Anguinidae</taxon>
        <taxon>Anguininae</taxon>
        <taxon>Ditylenchus</taxon>
    </lineage>
</organism>
<accession>A0A915EU25</accession>
<protein>
    <submittedName>
        <fullName evidence="2">Triacylglycerol lipase</fullName>
    </submittedName>
</protein>
<dbReference type="Pfam" id="PF01674">
    <property type="entry name" value="Lipase_2"/>
    <property type="match status" value="1"/>
</dbReference>
<keyword evidence="1" id="KW-1185">Reference proteome</keyword>
<reference evidence="2" key="1">
    <citation type="submission" date="2022-11" db="UniProtKB">
        <authorList>
            <consortium name="WormBaseParasite"/>
        </authorList>
    </citation>
    <scope>IDENTIFICATION</scope>
</reference>